<proteinExistence type="predicted"/>
<evidence type="ECO:0000313" key="3">
    <source>
        <dbReference type="EMBL" id="PVH27711.1"/>
    </source>
</evidence>
<protein>
    <recommendedName>
        <fullName evidence="2">YncI copper-binding domain-containing protein</fullName>
    </recommendedName>
</protein>
<feature type="domain" description="YncI copper-binding" evidence="2">
    <location>
        <begin position="23"/>
        <end position="85"/>
    </location>
</feature>
<name>A0A2T8HQJ7_9RHOB</name>
<sequence>MNARKLARTRRPVNPRGSLVAYELLDAHFDQFSFRGKMTDTFAVGSTVYFPVVQECANGAERWIEIPAEGQDPHELEGPAPGVEITEPGHSH</sequence>
<gene>
    <name evidence="3" type="ORF">DDE20_16525</name>
</gene>
<evidence type="ECO:0000256" key="1">
    <source>
        <dbReference type="SAM" id="MobiDB-lite"/>
    </source>
</evidence>
<dbReference type="EMBL" id="QDKM01000010">
    <property type="protein sequence ID" value="PVH27711.1"/>
    <property type="molecule type" value="Genomic_DNA"/>
</dbReference>
<evidence type="ECO:0000313" key="4">
    <source>
        <dbReference type="Proteomes" id="UP000245911"/>
    </source>
</evidence>
<dbReference type="OrthoDB" id="9796962at2"/>
<dbReference type="Proteomes" id="UP000245911">
    <property type="component" value="Unassembled WGS sequence"/>
</dbReference>
<dbReference type="InterPro" id="IPR038507">
    <property type="entry name" value="YcnI-like_sf"/>
</dbReference>
<reference evidence="3 4" key="1">
    <citation type="submission" date="2018-04" db="EMBL/GenBank/DDBJ databases">
        <title>Pararhodobacter oceanense sp. nov., isolated from marine intertidal sediment.</title>
        <authorList>
            <person name="Wang X.-L."/>
            <person name="Du Z.-J."/>
        </authorList>
    </citation>
    <scope>NUCLEOTIDE SEQUENCE [LARGE SCALE GENOMIC DNA]</scope>
    <source>
        <strain evidence="3 4">AM505</strain>
    </source>
</reference>
<organism evidence="3 4">
    <name type="scientific">Pararhodobacter oceanensis</name>
    <dbReference type="NCBI Taxonomy" id="2172121"/>
    <lineage>
        <taxon>Bacteria</taxon>
        <taxon>Pseudomonadati</taxon>
        <taxon>Pseudomonadota</taxon>
        <taxon>Alphaproteobacteria</taxon>
        <taxon>Rhodobacterales</taxon>
        <taxon>Paracoccaceae</taxon>
        <taxon>Pararhodobacter</taxon>
    </lineage>
</organism>
<feature type="region of interest" description="Disordered" evidence="1">
    <location>
        <begin position="69"/>
        <end position="92"/>
    </location>
</feature>
<dbReference type="InterPro" id="IPR012533">
    <property type="entry name" value="YcnI-copper_dom"/>
</dbReference>
<evidence type="ECO:0000259" key="2">
    <source>
        <dbReference type="Pfam" id="PF07987"/>
    </source>
</evidence>
<dbReference type="Gene3D" id="2.60.40.2230">
    <property type="entry name" value="Uncharacterised protein YcnI-like PF07987, DUF1775"/>
    <property type="match status" value="1"/>
</dbReference>
<dbReference type="AlphaFoldDB" id="A0A2T8HQJ7"/>
<accession>A0A2T8HQJ7</accession>
<comment type="caution">
    <text evidence="3">The sequence shown here is derived from an EMBL/GenBank/DDBJ whole genome shotgun (WGS) entry which is preliminary data.</text>
</comment>
<keyword evidence="4" id="KW-1185">Reference proteome</keyword>
<dbReference type="RefSeq" id="WP_116559632.1">
    <property type="nucleotide sequence ID" value="NZ_QDKM01000010.1"/>
</dbReference>
<dbReference type="Pfam" id="PF07987">
    <property type="entry name" value="DUF1775"/>
    <property type="match status" value="1"/>
</dbReference>